<comment type="catalytic activity">
    <reaction evidence="6">
        <text>N(6)-hexadecanoyl-L-lysyl-[protein] + NAD(+) + H2O = 2''-O-hexadecanoyl-ADP-D-ribose + nicotinamide + L-lysyl-[protein]</text>
        <dbReference type="Rhea" id="RHEA:70563"/>
        <dbReference type="Rhea" id="RHEA-COMP:9752"/>
        <dbReference type="Rhea" id="RHEA-COMP:14175"/>
        <dbReference type="ChEBI" id="CHEBI:15377"/>
        <dbReference type="ChEBI" id="CHEBI:17154"/>
        <dbReference type="ChEBI" id="CHEBI:29969"/>
        <dbReference type="ChEBI" id="CHEBI:57540"/>
        <dbReference type="ChEBI" id="CHEBI:138936"/>
        <dbReference type="ChEBI" id="CHEBI:189673"/>
    </reaction>
    <physiologicalReaction direction="left-to-right" evidence="6">
        <dbReference type="Rhea" id="RHEA:70564"/>
    </physiologicalReaction>
</comment>
<evidence type="ECO:0000256" key="8">
    <source>
        <dbReference type="PIRNR" id="PIRNR037938"/>
    </source>
</evidence>
<dbReference type="EC" id="2.3.1.286" evidence="8"/>
<dbReference type="InterPro" id="IPR026590">
    <property type="entry name" value="Ssirtuin_cat_dom"/>
</dbReference>
<evidence type="ECO:0000256" key="1">
    <source>
        <dbReference type="ARBA" id="ARBA00006924"/>
    </source>
</evidence>
<dbReference type="PROSITE" id="PS50305">
    <property type="entry name" value="SIRTUIN"/>
    <property type="match status" value="1"/>
</dbReference>
<reference evidence="15" key="1">
    <citation type="submission" date="2024-06" db="EMBL/GenBank/DDBJ databases">
        <authorList>
            <person name="Liu X."/>
            <person name="Lenzi L."/>
            <person name="Haldenby T S."/>
            <person name="Uol C."/>
        </authorList>
    </citation>
    <scope>NUCLEOTIDE SEQUENCE</scope>
</reference>
<feature type="binding site" evidence="11 12">
    <location>
        <position position="149"/>
    </location>
    <ligand>
        <name>Zn(2+)</name>
        <dbReference type="ChEBI" id="CHEBI:29105"/>
    </ligand>
</feature>
<dbReference type="EMBL" id="CAXLJL010000467">
    <property type="protein sequence ID" value="CAL5137977.1"/>
    <property type="molecule type" value="Genomic_DNA"/>
</dbReference>
<dbReference type="AlphaFoldDB" id="A0AAV2TRF7"/>
<proteinExistence type="inferred from homology"/>
<dbReference type="PIRSF" id="PIRSF037938">
    <property type="entry name" value="SIR2_euk"/>
    <property type="match status" value="1"/>
</dbReference>
<comment type="catalytic activity">
    <reaction evidence="7">
        <text>N(6)-tetradecanoyl-L-lysyl-[protein] + NAD(+) + H2O = 2''-O-tetradecanoyl-ADP-D-ribose + nicotinamide + L-lysyl-[protein]</text>
        <dbReference type="Rhea" id="RHEA:70567"/>
        <dbReference type="Rhea" id="RHEA-COMP:9752"/>
        <dbReference type="Rhea" id="RHEA-COMP:15437"/>
        <dbReference type="ChEBI" id="CHEBI:15377"/>
        <dbReference type="ChEBI" id="CHEBI:17154"/>
        <dbReference type="ChEBI" id="CHEBI:29969"/>
        <dbReference type="ChEBI" id="CHEBI:57540"/>
        <dbReference type="ChEBI" id="CHEBI:141129"/>
        <dbReference type="ChEBI" id="CHEBI:189674"/>
    </reaction>
    <physiologicalReaction direction="left-to-right" evidence="7">
        <dbReference type="Rhea" id="RHEA:70568"/>
    </physiologicalReaction>
</comment>
<evidence type="ECO:0000256" key="2">
    <source>
        <dbReference type="ARBA" id="ARBA00022679"/>
    </source>
</evidence>
<feature type="binding site" evidence="11 12">
    <location>
        <position position="175"/>
    </location>
    <ligand>
        <name>Zn(2+)</name>
        <dbReference type="ChEBI" id="CHEBI:29105"/>
    </ligand>
</feature>
<keyword evidence="2 8" id="KW-0808">Transferase</keyword>
<keyword evidence="4 8" id="KW-0862">Zinc</keyword>
<gene>
    <name evidence="15" type="ORF">CDAUBV1_LOCUS12498</name>
</gene>
<feature type="binding site" evidence="12">
    <location>
        <position position="170"/>
    </location>
    <ligand>
        <name>Zn(2+)</name>
        <dbReference type="ChEBI" id="CHEBI:29105"/>
    </ligand>
</feature>
<keyword evidence="5 8" id="KW-0520">NAD</keyword>
<comment type="catalytic activity">
    <reaction evidence="8">
        <text>N(6)-acetyl-L-lysyl-[protein] + NAD(+) + H2O = 2''-O-acetyl-ADP-D-ribose + nicotinamide + L-lysyl-[protein]</text>
        <dbReference type="Rhea" id="RHEA:43636"/>
        <dbReference type="Rhea" id="RHEA-COMP:9752"/>
        <dbReference type="Rhea" id="RHEA-COMP:10731"/>
        <dbReference type="ChEBI" id="CHEBI:15377"/>
        <dbReference type="ChEBI" id="CHEBI:17154"/>
        <dbReference type="ChEBI" id="CHEBI:29969"/>
        <dbReference type="ChEBI" id="CHEBI:57540"/>
        <dbReference type="ChEBI" id="CHEBI:61930"/>
        <dbReference type="ChEBI" id="CHEBI:83767"/>
        <dbReference type="EC" id="2.3.1.286"/>
    </reaction>
</comment>
<feature type="binding site" evidence="10">
    <location>
        <begin position="237"/>
        <end position="239"/>
    </location>
    <ligand>
        <name>NAD(+)</name>
        <dbReference type="ChEBI" id="CHEBI:57540"/>
    </ligand>
</feature>
<feature type="binding site" evidence="10">
    <location>
        <begin position="118"/>
        <end position="121"/>
    </location>
    <ligand>
        <name>NAD(+)</name>
        <dbReference type="ChEBI" id="CHEBI:57540"/>
    </ligand>
</feature>
<dbReference type="Proteomes" id="UP001497525">
    <property type="component" value="Unassembled WGS sequence"/>
</dbReference>
<evidence type="ECO:0000256" key="10">
    <source>
        <dbReference type="PIRSR" id="PIRSR037938-2"/>
    </source>
</evidence>
<feature type="binding site" evidence="10">
    <location>
        <begin position="46"/>
        <end position="48"/>
    </location>
    <ligand>
        <name>NAD(+)</name>
        <dbReference type="ChEBI" id="CHEBI:57540"/>
    </ligand>
</feature>
<feature type="region of interest" description="Disordered" evidence="13">
    <location>
        <begin position="319"/>
        <end position="341"/>
    </location>
</feature>
<evidence type="ECO:0000256" key="6">
    <source>
        <dbReference type="ARBA" id="ARBA00048378"/>
    </source>
</evidence>
<feature type="binding site" evidence="11 12">
    <location>
        <position position="146"/>
    </location>
    <ligand>
        <name>Zn(2+)</name>
        <dbReference type="ChEBI" id="CHEBI:29105"/>
    </ligand>
</feature>
<dbReference type="InterPro" id="IPR017328">
    <property type="entry name" value="Sirtuin_class_I"/>
</dbReference>
<dbReference type="InterPro" id="IPR029035">
    <property type="entry name" value="DHS-like_NAD/FAD-binding_dom"/>
</dbReference>
<dbReference type="Gene3D" id="3.40.50.1220">
    <property type="entry name" value="TPP-binding domain"/>
    <property type="match status" value="1"/>
</dbReference>
<comment type="similarity">
    <text evidence="1 8">Belongs to the sirtuin family. Class I subfamily.</text>
</comment>
<evidence type="ECO:0000256" key="11">
    <source>
        <dbReference type="PIRSR" id="PIRSR037938-3"/>
    </source>
</evidence>
<feature type="domain" description="Deacetylase sirtuin-type" evidence="14">
    <location>
        <begin position="8"/>
        <end position="296"/>
    </location>
</feature>
<feature type="binding site" evidence="10">
    <location>
        <begin position="36"/>
        <end position="40"/>
    </location>
    <ligand>
        <name>NAD(+)</name>
        <dbReference type="ChEBI" id="CHEBI:57540"/>
    </ligand>
</feature>
<dbReference type="GO" id="GO:0008270">
    <property type="term" value="F:zinc ion binding"/>
    <property type="evidence" value="ECO:0007669"/>
    <property type="project" value="UniProtKB-UniRule"/>
</dbReference>
<comment type="caution">
    <text evidence="15">The sequence shown here is derived from an EMBL/GenBank/DDBJ whole genome shotgun (WGS) entry which is preliminary data.</text>
</comment>
<dbReference type="Gene3D" id="3.30.1600.10">
    <property type="entry name" value="SIR2/SIRT2 'Small Domain"/>
    <property type="match status" value="1"/>
</dbReference>
<evidence type="ECO:0000256" key="4">
    <source>
        <dbReference type="ARBA" id="ARBA00022833"/>
    </source>
</evidence>
<dbReference type="InterPro" id="IPR026591">
    <property type="entry name" value="Sirtuin_cat_small_dom_sf"/>
</dbReference>
<accession>A0AAV2TRF7</accession>
<evidence type="ECO:0000313" key="16">
    <source>
        <dbReference type="Proteomes" id="UP001497525"/>
    </source>
</evidence>
<evidence type="ECO:0000256" key="7">
    <source>
        <dbReference type="ARBA" id="ARBA00048905"/>
    </source>
</evidence>
<evidence type="ECO:0000256" key="5">
    <source>
        <dbReference type="ARBA" id="ARBA00023027"/>
    </source>
</evidence>
<organism evidence="15 16">
    <name type="scientific">Calicophoron daubneyi</name>
    <name type="common">Rumen fluke</name>
    <name type="synonym">Paramphistomum daubneyi</name>
    <dbReference type="NCBI Taxonomy" id="300641"/>
    <lineage>
        <taxon>Eukaryota</taxon>
        <taxon>Metazoa</taxon>
        <taxon>Spiralia</taxon>
        <taxon>Lophotrochozoa</taxon>
        <taxon>Platyhelminthes</taxon>
        <taxon>Trematoda</taxon>
        <taxon>Digenea</taxon>
        <taxon>Plagiorchiida</taxon>
        <taxon>Pronocephalata</taxon>
        <taxon>Paramphistomoidea</taxon>
        <taxon>Paramphistomidae</taxon>
        <taxon>Calicophoron</taxon>
    </lineage>
</organism>
<dbReference type="Pfam" id="PF02146">
    <property type="entry name" value="SIR2"/>
    <property type="match status" value="1"/>
</dbReference>
<feature type="binding site" evidence="10">
    <location>
        <begin position="213"/>
        <end position="214"/>
    </location>
    <ligand>
        <name>NAD(+)</name>
        <dbReference type="ChEBI" id="CHEBI:57540"/>
    </ligand>
</feature>
<evidence type="ECO:0000256" key="12">
    <source>
        <dbReference type="PROSITE-ProRule" id="PRU00236"/>
    </source>
</evidence>
<dbReference type="SUPFAM" id="SSF52467">
    <property type="entry name" value="DHS-like NAD/FAD-binding domain"/>
    <property type="match status" value="1"/>
</dbReference>
<sequence length="341" mass="39233">MFQSRRNRVLSSFDLESIAALIKDGKVRNVVTMVGAGISTAAGIPDFRSPSSGIYDNLEEFNLPYPMAVFSVDYFKSNPKPFFEVARRLYRPHAKPTLSHYFIRLLNDKKILRRHYTQNVDDLERLSGLPEEMFVEAHGTFHTGHCMKCRKFYTFEYMRDRIVRKEVPMCTNKSCNGVVKPDVVFFGEDMPSHFYRNISRDFDACDLLIIMGTSLQVLPFCGLIHKVRSNCPRLYLNREFMNDDTPGIMAVIMRFMVAGFRRSYLRWGHSDNTRDVFVRGDADSSVLKLAQLLGWSDELLRLKEENDARLDLEQCVPPEILGTEAQPSTEQTKPGVSDRKT</sequence>
<evidence type="ECO:0000256" key="9">
    <source>
        <dbReference type="PIRSR" id="PIRSR037938-1"/>
    </source>
</evidence>
<feature type="active site" description="Proton acceptor" evidence="9 12">
    <location>
        <position position="138"/>
    </location>
</feature>
<evidence type="ECO:0000256" key="3">
    <source>
        <dbReference type="ARBA" id="ARBA00022723"/>
    </source>
</evidence>
<protein>
    <recommendedName>
        <fullName evidence="8">NAD-dependent protein deacetylase</fullName>
        <ecNumber evidence="8">2.3.1.286</ecNumber>
    </recommendedName>
</protein>
<keyword evidence="3 8" id="KW-0479">Metal-binding</keyword>
<evidence type="ECO:0000259" key="14">
    <source>
        <dbReference type="PROSITE" id="PS50305"/>
    </source>
</evidence>
<dbReference type="GO" id="GO:0070403">
    <property type="term" value="F:NAD+ binding"/>
    <property type="evidence" value="ECO:0007669"/>
    <property type="project" value="UniProtKB-UniRule"/>
</dbReference>
<dbReference type="PANTHER" id="PTHR11085:SF6">
    <property type="entry name" value="NAD-DEPENDENT PROTEIN DEACETYLASE SIRTUIN-2"/>
    <property type="match status" value="1"/>
</dbReference>
<name>A0AAV2TRF7_CALDB</name>
<dbReference type="PANTHER" id="PTHR11085">
    <property type="entry name" value="NAD-DEPENDENT PROTEIN DEACYLASE SIRTUIN-5, MITOCHONDRIAL-RELATED"/>
    <property type="match status" value="1"/>
</dbReference>
<dbReference type="InterPro" id="IPR050134">
    <property type="entry name" value="NAD-dep_sirtuin_deacylases"/>
</dbReference>
<dbReference type="GO" id="GO:0005634">
    <property type="term" value="C:nucleus"/>
    <property type="evidence" value="ECO:0007669"/>
    <property type="project" value="TreeGrafter"/>
</dbReference>
<evidence type="ECO:0000256" key="13">
    <source>
        <dbReference type="SAM" id="MobiDB-lite"/>
    </source>
</evidence>
<evidence type="ECO:0000313" key="15">
    <source>
        <dbReference type="EMBL" id="CAL5137977.1"/>
    </source>
</evidence>
<comment type="cofactor">
    <cofactor evidence="11">
        <name>Zn(2+)</name>
        <dbReference type="ChEBI" id="CHEBI:29105"/>
    </cofactor>
    <text evidence="11">Binds 1 zinc ion per subunit.</text>
</comment>
<dbReference type="GO" id="GO:0017136">
    <property type="term" value="F:histone deacetylase activity, NAD-dependent"/>
    <property type="evidence" value="ECO:0007669"/>
    <property type="project" value="InterPro"/>
</dbReference>
<feature type="compositionally biased region" description="Polar residues" evidence="13">
    <location>
        <begin position="325"/>
        <end position="334"/>
    </location>
</feature>
<dbReference type="InterPro" id="IPR003000">
    <property type="entry name" value="Sirtuin"/>
</dbReference>